<keyword evidence="3 5" id="KW-0067">ATP-binding</keyword>
<dbReference type="Pfam" id="PF00004">
    <property type="entry name" value="AAA"/>
    <property type="match status" value="1"/>
</dbReference>
<dbReference type="GO" id="GO:0051598">
    <property type="term" value="P:meiotic recombination checkpoint signaling"/>
    <property type="evidence" value="ECO:0007669"/>
    <property type="project" value="TreeGrafter"/>
</dbReference>
<dbReference type="STRING" id="253628.A0A0D1XGL2"/>
<sequence length="349" mass="39332">MSSNWVLYQMPNVLFDDVWSLLHFENSLREELLQELTNTIVLEREGLNASLHDWTGLVLLHGSPGSGKTSLCRALAQKLAIRSSEIYRSFYLVEVNANNLYSKWFGESGKNIAKSFRKIYSMARDPDDFICVLIDEIETIAGSRQQSAESGEVGDALRATNQFLTALDKLRFHSNVLLFCTSNLMTTLDAAFLSRVDIIENIGASTPEAAYEILRSCLNDLISKQQICFDETFGEENSAASEGSMEAIDRFHGYQTKDAFPKYIIASFQHHIHPNSLASKLLDISKNCAGLSGRLLRRIPRRAVSRYTFGKTRSAVDVLKAMSLLVDKERQQRCKEVEQQARVVRNTCL</sequence>
<dbReference type="HOGENOM" id="CLU_028208_2_0_1"/>
<evidence type="ECO:0000259" key="6">
    <source>
        <dbReference type="SMART" id="SM00382"/>
    </source>
</evidence>
<dbReference type="PANTHER" id="PTHR45991:SF1">
    <property type="entry name" value="PACHYTENE CHECKPOINT PROTEIN 2 HOMOLOG"/>
    <property type="match status" value="1"/>
</dbReference>
<dbReference type="InParanoid" id="A0A0D1XGL2"/>
<dbReference type="RefSeq" id="XP_016211215.1">
    <property type="nucleotide sequence ID" value="XM_016360843.1"/>
</dbReference>
<accession>A0A0D1XGL2</accession>
<evidence type="ECO:0000256" key="4">
    <source>
        <dbReference type="ARBA" id="ARBA00023254"/>
    </source>
</evidence>
<dbReference type="Gene3D" id="3.40.50.300">
    <property type="entry name" value="P-loop containing nucleotide triphosphate hydrolases"/>
    <property type="match status" value="1"/>
</dbReference>
<dbReference type="InterPro" id="IPR027417">
    <property type="entry name" value="P-loop_NTPase"/>
</dbReference>
<dbReference type="GO" id="GO:0005634">
    <property type="term" value="C:nucleus"/>
    <property type="evidence" value="ECO:0007669"/>
    <property type="project" value="TreeGrafter"/>
</dbReference>
<dbReference type="SMART" id="SM00382">
    <property type="entry name" value="AAA"/>
    <property type="match status" value="1"/>
</dbReference>
<dbReference type="InterPro" id="IPR003593">
    <property type="entry name" value="AAA+_ATPase"/>
</dbReference>
<dbReference type="SUPFAM" id="SSF52540">
    <property type="entry name" value="P-loop containing nucleoside triphosphate hydrolases"/>
    <property type="match status" value="1"/>
</dbReference>
<comment type="similarity">
    <text evidence="1">Belongs to the AAA ATPase family. PCH2 subfamily.</text>
</comment>
<keyword evidence="8" id="KW-1185">Reference proteome</keyword>
<evidence type="ECO:0000256" key="5">
    <source>
        <dbReference type="RuleBase" id="RU003651"/>
    </source>
</evidence>
<dbReference type="GO" id="GO:0005694">
    <property type="term" value="C:chromosome"/>
    <property type="evidence" value="ECO:0007669"/>
    <property type="project" value="TreeGrafter"/>
</dbReference>
<evidence type="ECO:0000256" key="3">
    <source>
        <dbReference type="ARBA" id="ARBA00022840"/>
    </source>
</evidence>
<protein>
    <recommendedName>
        <fullName evidence="6">AAA+ ATPase domain-containing protein</fullName>
    </recommendedName>
</protein>
<organism evidence="7 8">
    <name type="scientific">Verruconis gallopava</name>
    <dbReference type="NCBI Taxonomy" id="253628"/>
    <lineage>
        <taxon>Eukaryota</taxon>
        <taxon>Fungi</taxon>
        <taxon>Dikarya</taxon>
        <taxon>Ascomycota</taxon>
        <taxon>Pezizomycotina</taxon>
        <taxon>Dothideomycetes</taxon>
        <taxon>Pleosporomycetidae</taxon>
        <taxon>Venturiales</taxon>
        <taxon>Sympoventuriaceae</taxon>
        <taxon>Verruconis</taxon>
    </lineage>
</organism>
<dbReference type="Pfam" id="PF23242">
    <property type="entry name" value="AAA_lid_TRIP13_C"/>
    <property type="match status" value="1"/>
</dbReference>
<dbReference type="GeneID" id="27315091"/>
<dbReference type="EMBL" id="KN847555">
    <property type="protein sequence ID" value="KIW01346.1"/>
    <property type="molecule type" value="Genomic_DNA"/>
</dbReference>
<dbReference type="FunCoup" id="A0A0D1XGL2">
    <property type="interactions" value="631"/>
</dbReference>
<proteinExistence type="inferred from homology"/>
<dbReference type="InterPro" id="IPR003960">
    <property type="entry name" value="ATPase_AAA_CS"/>
</dbReference>
<evidence type="ECO:0000313" key="7">
    <source>
        <dbReference type="EMBL" id="KIW01346.1"/>
    </source>
</evidence>
<name>A0A0D1XGL2_9PEZI</name>
<dbReference type="VEuPathDB" id="FungiDB:PV09_07118"/>
<dbReference type="InterPro" id="IPR003959">
    <property type="entry name" value="ATPase_AAA_core"/>
</dbReference>
<evidence type="ECO:0000256" key="1">
    <source>
        <dbReference type="ARBA" id="ARBA00007271"/>
    </source>
</evidence>
<dbReference type="Proteomes" id="UP000053259">
    <property type="component" value="Unassembled WGS sequence"/>
</dbReference>
<dbReference type="GO" id="GO:0016887">
    <property type="term" value="F:ATP hydrolysis activity"/>
    <property type="evidence" value="ECO:0007669"/>
    <property type="project" value="InterPro"/>
</dbReference>
<keyword evidence="2 5" id="KW-0547">Nucleotide-binding</keyword>
<dbReference type="PROSITE" id="PS00674">
    <property type="entry name" value="AAA"/>
    <property type="match status" value="1"/>
</dbReference>
<dbReference type="GO" id="GO:0005524">
    <property type="term" value="F:ATP binding"/>
    <property type="evidence" value="ECO:0007669"/>
    <property type="project" value="UniProtKB-KW"/>
</dbReference>
<keyword evidence="4" id="KW-0469">Meiosis</keyword>
<gene>
    <name evidence="7" type="ORF">PV09_07118</name>
</gene>
<dbReference type="OrthoDB" id="5925at2759"/>
<reference evidence="7 8" key="1">
    <citation type="submission" date="2015-01" db="EMBL/GenBank/DDBJ databases">
        <title>The Genome Sequence of Ochroconis gallopava CBS43764.</title>
        <authorList>
            <consortium name="The Broad Institute Genomics Platform"/>
            <person name="Cuomo C."/>
            <person name="de Hoog S."/>
            <person name="Gorbushina A."/>
            <person name="Stielow B."/>
            <person name="Teixiera M."/>
            <person name="Abouelleil A."/>
            <person name="Chapman S.B."/>
            <person name="Priest M."/>
            <person name="Young S.K."/>
            <person name="Wortman J."/>
            <person name="Nusbaum C."/>
            <person name="Birren B."/>
        </authorList>
    </citation>
    <scope>NUCLEOTIDE SEQUENCE [LARGE SCALE GENOMIC DNA]</scope>
    <source>
        <strain evidence="7 8">CBS 43764</strain>
    </source>
</reference>
<dbReference type="GO" id="GO:0007131">
    <property type="term" value="P:reciprocal meiotic recombination"/>
    <property type="evidence" value="ECO:0007669"/>
    <property type="project" value="TreeGrafter"/>
</dbReference>
<dbReference type="InterPro" id="IPR044539">
    <property type="entry name" value="Pch2-like"/>
</dbReference>
<feature type="domain" description="AAA+ ATPase" evidence="6">
    <location>
        <begin position="54"/>
        <end position="206"/>
    </location>
</feature>
<dbReference type="AlphaFoldDB" id="A0A0D1XGL2"/>
<dbReference type="InterPro" id="IPR058249">
    <property type="entry name" value="Pch2_C"/>
</dbReference>
<dbReference type="PANTHER" id="PTHR45991">
    <property type="entry name" value="PACHYTENE CHECKPOINT PROTEIN 2"/>
    <property type="match status" value="1"/>
</dbReference>
<evidence type="ECO:0000313" key="8">
    <source>
        <dbReference type="Proteomes" id="UP000053259"/>
    </source>
</evidence>
<evidence type="ECO:0000256" key="2">
    <source>
        <dbReference type="ARBA" id="ARBA00022741"/>
    </source>
</evidence>